<dbReference type="InterPro" id="IPR051686">
    <property type="entry name" value="Lipoprotein_DolP"/>
</dbReference>
<dbReference type="RefSeq" id="WP_029310950.1">
    <property type="nucleotide sequence ID" value="NZ_FTNE01000007.1"/>
</dbReference>
<proteinExistence type="predicted"/>
<feature type="domain" description="BON" evidence="2">
    <location>
        <begin position="78"/>
        <end position="146"/>
    </location>
</feature>
<comment type="caution">
    <text evidence="3">The sequence shown here is derived from an EMBL/GenBank/DDBJ whole genome shotgun (WGS) entry which is preliminary data.</text>
</comment>
<feature type="domain" description="BON" evidence="2">
    <location>
        <begin position="3"/>
        <end position="71"/>
    </location>
</feature>
<evidence type="ECO:0000313" key="4">
    <source>
        <dbReference type="Proteomes" id="UP000186308"/>
    </source>
</evidence>
<name>A0A8G2CJZ4_ACIRU</name>
<feature type="domain" description="BON" evidence="2">
    <location>
        <begin position="149"/>
        <end position="216"/>
    </location>
</feature>
<evidence type="ECO:0000259" key="2">
    <source>
        <dbReference type="PROSITE" id="PS50914"/>
    </source>
</evidence>
<keyword evidence="1" id="KW-0732">Signal</keyword>
<dbReference type="PANTHER" id="PTHR34606">
    <property type="entry name" value="BON DOMAIN-CONTAINING PROTEIN"/>
    <property type="match status" value="1"/>
</dbReference>
<dbReference type="Proteomes" id="UP000186308">
    <property type="component" value="Unassembled WGS sequence"/>
</dbReference>
<dbReference type="EMBL" id="FTNE01000007">
    <property type="protein sequence ID" value="SIQ63752.1"/>
    <property type="molecule type" value="Genomic_DNA"/>
</dbReference>
<dbReference type="InterPro" id="IPR007055">
    <property type="entry name" value="BON_dom"/>
</dbReference>
<gene>
    <name evidence="3" type="ORF">SAMN05421828_10774</name>
</gene>
<protein>
    <submittedName>
        <fullName evidence="3">Osmotically-inducible protein OsmY, contains BON domain</fullName>
    </submittedName>
</protein>
<dbReference type="AlphaFoldDB" id="A0A8G2CJZ4"/>
<reference evidence="3 4" key="1">
    <citation type="submission" date="2017-01" db="EMBL/GenBank/DDBJ databases">
        <authorList>
            <person name="Varghese N."/>
            <person name="Submissions S."/>
        </authorList>
    </citation>
    <scope>NUCLEOTIDE SEQUENCE [LARGE SCALE GENOMIC DNA]</scope>
    <source>
        <strain evidence="3 4">ATCC 35905</strain>
    </source>
</reference>
<evidence type="ECO:0000256" key="1">
    <source>
        <dbReference type="ARBA" id="ARBA00022729"/>
    </source>
</evidence>
<dbReference type="Pfam" id="PF04972">
    <property type="entry name" value="BON"/>
    <property type="match status" value="3"/>
</dbReference>
<dbReference type="InterPro" id="IPR014004">
    <property type="entry name" value="Transpt-assoc_nodulatn_dom_bac"/>
</dbReference>
<dbReference type="PANTHER" id="PTHR34606:SF4">
    <property type="entry name" value="OUTER MEMBRANE LIPOPROTEIN DOLP"/>
    <property type="match status" value="1"/>
</dbReference>
<sequence>MSDDTQLQQRVMAELNWQPGVTAGHIGVTAKAGIVTLSGHVESYADKHAAEAITRRVRGVFGVAEDIVVELPVHIKRTDEDIAGAAVERLAWDVSVPRDSVKVTVADGWLTLTGRVGAHYQREAAMRDVQGLIGVRGVSSEITIKPRVDATNLSQDIMHALQRSWFVEPNAISVTVEGGAVRLSGTVHSPHERNLAATTAWSAPGTITVENNITVS</sequence>
<dbReference type="Gene3D" id="3.30.1340.30">
    <property type="match status" value="3"/>
</dbReference>
<organism evidence="3 4">
    <name type="scientific">Acidiphilium rubrum</name>
    <dbReference type="NCBI Taxonomy" id="526"/>
    <lineage>
        <taxon>Bacteria</taxon>
        <taxon>Pseudomonadati</taxon>
        <taxon>Pseudomonadota</taxon>
        <taxon>Alphaproteobacteria</taxon>
        <taxon>Acetobacterales</taxon>
        <taxon>Acidocellaceae</taxon>
        <taxon>Acidiphilium</taxon>
    </lineage>
</organism>
<dbReference type="SMART" id="SM00749">
    <property type="entry name" value="BON"/>
    <property type="match status" value="3"/>
</dbReference>
<accession>A0A8G2CJZ4</accession>
<dbReference type="PROSITE" id="PS50914">
    <property type="entry name" value="BON"/>
    <property type="match status" value="3"/>
</dbReference>
<keyword evidence="4" id="KW-1185">Reference proteome</keyword>
<evidence type="ECO:0000313" key="3">
    <source>
        <dbReference type="EMBL" id="SIQ63752.1"/>
    </source>
</evidence>
<dbReference type="OrthoDB" id="870892at2"/>